<evidence type="ECO:0000259" key="1">
    <source>
        <dbReference type="PROSITE" id="PS51831"/>
    </source>
</evidence>
<dbReference type="InterPro" id="IPR050135">
    <property type="entry name" value="dGTPase-like"/>
</dbReference>
<dbReference type="InterPro" id="IPR006674">
    <property type="entry name" value="HD_domain"/>
</dbReference>
<dbReference type="InterPro" id="IPR003607">
    <property type="entry name" value="HD/PDEase_dom"/>
</dbReference>
<dbReference type="Proteomes" id="UP000321635">
    <property type="component" value="Unassembled WGS sequence"/>
</dbReference>
<keyword evidence="3" id="KW-1185">Reference proteome</keyword>
<dbReference type="PANTHER" id="PTHR11373:SF4">
    <property type="entry name" value="DEOXYNUCLEOSIDE TRIPHOSPHATE TRIPHOSPHOHYDROLASE SAMHD1"/>
    <property type="match status" value="1"/>
</dbReference>
<dbReference type="Pfam" id="PF19276">
    <property type="entry name" value="HD_assoc_2"/>
    <property type="match status" value="1"/>
</dbReference>
<dbReference type="CDD" id="cd00077">
    <property type="entry name" value="HDc"/>
    <property type="match status" value="1"/>
</dbReference>
<accession>A0A511XEH1</accession>
<dbReference type="SMART" id="SM00471">
    <property type="entry name" value="HDc"/>
    <property type="match status" value="1"/>
</dbReference>
<reference evidence="2 3" key="1">
    <citation type="submission" date="2019-07" db="EMBL/GenBank/DDBJ databases">
        <title>Whole genome shotgun sequence of Acetobacter nitrogenifigens NBRC 105050.</title>
        <authorList>
            <person name="Hosoyama A."/>
            <person name="Uohara A."/>
            <person name="Ohji S."/>
            <person name="Ichikawa N."/>
        </authorList>
    </citation>
    <scope>NUCLEOTIDE SEQUENCE [LARGE SCALE GENOMIC DNA]</scope>
    <source>
        <strain evidence="2 3">NBRC 105050</strain>
    </source>
</reference>
<evidence type="ECO:0000313" key="2">
    <source>
        <dbReference type="EMBL" id="GEN61357.1"/>
    </source>
</evidence>
<comment type="caution">
    <text evidence="2">The sequence shown here is derived from an EMBL/GenBank/DDBJ whole genome shotgun (WGS) entry which is preliminary data.</text>
</comment>
<dbReference type="STRING" id="1120919.GCA_000429165_03375"/>
<dbReference type="Pfam" id="PF01966">
    <property type="entry name" value="HD"/>
    <property type="match status" value="1"/>
</dbReference>
<dbReference type="InterPro" id="IPR045509">
    <property type="entry name" value="HD_assoc_2"/>
</dbReference>
<dbReference type="OrthoDB" id="9803619at2"/>
<proteinExistence type="predicted"/>
<dbReference type="AlphaFoldDB" id="A0A511XEH1"/>
<dbReference type="PANTHER" id="PTHR11373">
    <property type="entry name" value="DEOXYNUCLEOSIDE TRIPHOSPHATE TRIPHOSPHOHYDROLASE"/>
    <property type="match status" value="1"/>
</dbReference>
<feature type="domain" description="HD" evidence="1">
    <location>
        <begin position="59"/>
        <end position="188"/>
    </location>
</feature>
<protein>
    <recommendedName>
        <fullName evidence="1">HD domain-containing protein</fullName>
    </recommendedName>
</protein>
<evidence type="ECO:0000313" key="3">
    <source>
        <dbReference type="Proteomes" id="UP000321635"/>
    </source>
</evidence>
<organism evidence="2 3">
    <name type="scientific">Acetobacter nitrogenifigens DSM 23921 = NBRC 105050</name>
    <dbReference type="NCBI Taxonomy" id="1120919"/>
    <lineage>
        <taxon>Bacteria</taxon>
        <taxon>Pseudomonadati</taxon>
        <taxon>Pseudomonadota</taxon>
        <taxon>Alphaproteobacteria</taxon>
        <taxon>Acetobacterales</taxon>
        <taxon>Acetobacteraceae</taxon>
        <taxon>Acetobacter</taxon>
    </lineage>
</organism>
<name>A0A511XEH1_9PROT</name>
<dbReference type="Gene3D" id="1.10.3210.10">
    <property type="entry name" value="Hypothetical protein af1432"/>
    <property type="match status" value="1"/>
</dbReference>
<dbReference type="PROSITE" id="PS51831">
    <property type="entry name" value="HD"/>
    <property type="match status" value="1"/>
</dbReference>
<dbReference type="GO" id="GO:0006203">
    <property type="term" value="P:dGTP catabolic process"/>
    <property type="evidence" value="ECO:0007669"/>
    <property type="project" value="TreeGrafter"/>
</dbReference>
<dbReference type="GO" id="GO:0008832">
    <property type="term" value="F:dGTPase activity"/>
    <property type="evidence" value="ECO:0007669"/>
    <property type="project" value="TreeGrafter"/>
</dbReference>
<dbReference type="RefSeq" id="WP_084440663.1">
    <property type="nucleotide sequence ID" value="NZ_AUBI01000020.1"/>
</dbReference>
<sequence>MKSKLQRVRDPVHNLIEFDRSQFEQALWSVIQSPPFQRLRRVRQLGFSEFVFPGATHTRFAHSLGVFHTARALMRVVRQHISENSGNQQFKEHQAQVALAAALVHDVGHGMFSHAFETVGKSLGLRMAQHETVSEEIIRNTEIASVLTKELGSGFANDVADLIGRKEPGNLYDSVVSSQFDADRLDYMQRDRMMTGVQSSGIDLTWLLANLQVASVSTGADEDTTGSVETLVLGPKAIQTAESYVLSLFHLYPNVYLHKTTRGAEKVFGALMQRLLSLGASQEDRTGLPLTHPIIKFAKNANELTRALELDDAVFWGALPMLVEARDKEIQNLALCLKDRLLPECIDIRRHVERELLANANDNRVQHHARATLVCTRIETALKRLPESGEGSSTPIFLDRYDRAPYKRYQDSDTPLNRILLRSSEAQLTDMADLSPVIAAAETFSISRAYVFRGDTHARELVENTMRTEIAKGVQSNA</sequence>
<gene>
    <name evidence="2" type="ORF">ANI02nite_32410</name>
</gene>
<dbReference type="EMBL" id="BJYF01000033">
    <property type="protein sequence ID" value="GEN61357.1"/>
    <property type="molecule type" value="Genomic_DNA"/>
</dbReference>
<dbReference type="SUPFAM" id="SSF109604">
    <property type="entry name" value="HD-domain/PDEase-like"/>
    <property type="match status" value="1"/>
</dbReference>